<dbReference type="RefSeq" id="WP_043252694.1">
    <property type="nucleotide sequence ID" value="NZ_HG322950.1"/>
</dbReference>
<feature type="signal peptide" evidence="1">
    <location>
        <begin position="1"/>
        <end position="19"/>
    </location>
</feature>
<evidence type="ECO:0008006" key="4">
    <source>
        <dbReference type="Google" id="ProtNLM"/>
    </source>
</evidence>
<dbReference type="eggNOG" id="ENOG50339MV">
    <property type="taxonomic scope" value="Bacteria"/>
</dbReference>
<dbReference type="STRING" id="1301098.PKB_2883"/>
<sequence length="192" mass="19354">MKAHHALSLLLLSASAAFAQDPQLVNNASIDNSGRGYNGVASFNQAAGDETQQANGRAIAIGTEGGARTQFNQKVIAIVDPTQAAKASITGNSFSNGNGALGVNQSAGSANQQVNAMSISVNAVPQSVGDDVLSQQNVTLSLNSGPSGSSTGSRQIVTSDQAFTGNRGVVQVSQSAGVGNRIANTLTIRVAD</sequence>
<dbReference type="HOGENOM" id="CLU_111115_1_0_6"/>
<dbReference type="EMBL" id="HG322950">
    <property type="protein sequence ID" value="CDF84230.1"/>
    <property type="molecule type" value="Genomic_DNA"/>
</dbReference>
<organism evidence="2 3">
    <name type="scientific">Pseudomonas knackmussii (strain DSM 6978 / CCUG 54928 / LMG 23759 / B13)</name>
    <dbReference type="NCBI Taxonomy" id="1301098"/>
    <lineage>
        <taxon>Bacteria</taxon>
        <taxon>Pseudomonadati</taxon>
        <taxon>Pseudomonadota</taxon>
        <taxon>Gammaproteobacteria</taxon>
        <taxon>Pseudomonadales</taxon>
        <taxon>Pseudomonadaceae</taxon>
        <taxon>Pseudomonas</taxon>
    </lineage>
</organism>
<gene>
    <name evidence="2" type="ORF">PKB_2883</name>
</gene>
<evidence type="ECO:0000313" key="2">
    <source>
        <dbReference type="EMBL" id="CDF84230.1"/>
    </source>
</evidence>
<feature type="chain" id="PRO_5001529987" description="Adhesin" evidence="1">
    <location>
        <begin position="20"/>
        <end position="192"/>
    </location>
</feature>
<reference evidence="2 3" key="1">
    <citation type="submission" date="2013-03" db="EMBL/GenBank/DDBJ databases">
        <authorList>
            <person name="Linke B."/>
        </authorList>
    </citation>
    <scope>NUCLEOTIDE SEQUENCE [LARGE SCALE GENOMIC DNA]</scope>
    <source>
        <strain evidence="2 3">B13</strain>
    </source>
</reference>
<name>A0A024HGR7_PSEKB</name>
<keyword evidence="1" id="KW-0732">Signal</keyword>
<dbReference type="KEGG" id="pkc:PKB_2883"/>
<dbReference type="OrthoDB" id="7008646at2"/>
<reference evidence="2 3" key="2">
    <citation type="submission" date="2014-05" db="EMBL/GenBank/DDBJ databases">
        <title>Genome sequence of the 3-chlorobenzoate degrading bacterium Pseudomonas knackmussii B13 shows multiple evidence for horizontal gene transfer.</title>
        <authorList>
            <person name="Miyazaki R."/>
            <person name="Bertelli C."/>
            <person name="Falquet L."/>
            <person name="Robinson-Rechavi M."/>
            <person name="Gharib W."/>
            <person name="Roy S."/>
            <person name="Van der Meer J.R."/>
        </authorList>
    </citation>
    <scope>NUCLEOTIDE SEQUENCE [LARGE SCALE GENOMIC DNA]</scope>
    <source>
        <strain evidence="2 3">B13</strain>
    </source>
</reference>
<accession>A0A024HGR7</accession>
<dbReference type="Proteomes" id="UP000025241">
    <property type="component" value="Chromosome I"/>
</dbReference>
<evidence type="ECO:0000256" key="1">
    <source>
        <dbReference type="SAM" id="SignalP"/>
    </source>
</evidence>
<keyword evidence="3" id="KW-1185">Reference proteome</keyword>
<evidence type="ECO:0000313" key="3">
    <source>
        <dbReference type="Proteomes" id="UP000025241"/>
    </source>
</evidence>
<dbReference type="AlphaFoldDB" id="A0A024HGR7"/>
<dbReference type="PATRIC" id="fig|1301098.3.peg.2903"/>
<protein>
    <recommendedName>
        <fullName evidence="4">Adhesin</fullName>
    </recommendedName>
</protein>
<proteinExistence type="predicted"/>